<protein>
    <recommendedName>
        <fullName evidence="1">N-acetyltransferase domain-containing protein</fullName>
    </recommendedName>
</protein>
<organism evidence="2 3">
    <name type="scientific">Dictyobacter vulcani</name>
    <dbReference type="NCBI Taxonomy" id="2607529"/>
    <lineage>
        <taxon>Bacteria</taxon>
        <taxon>Bacillati</taxon>
        <taxon>Chloroflexota</taxon>
        <taxon>Ktedonobacteria</taxon>
        <taxon>Ktedonobacterales</taxon>
        <taxon>Dictyobacteraceae</taxon>
        <taxon>Dictyobacter</taxon>
    </lineage>
</organism>
<keyword evidence="3" id="KW-1185">Reference proteome</keyword>
<gene>
    <name evidence="2" type="ORF">KDW_08190</name>
</gene>
<dbReference type="EMBL" id="BKZW01000001">
    <property type="protein sequence ID" value="GER86657.1"/>
    <property type="molecule type" value="Genomic_DNA"/>
</dbReference>
<evidence type="ECO:0000313" key="3">
    <source>
        <dbReference type="Proteomes" id="UP000326912"/>
    </source>
</evidence>
<sequence length="236" mass="26885">MIIRLHQLSARAPRLQDLSAVARLINIQEENPLYAGQCSEEKLRSIWQDAYFQLSQDAWLIVTRQGEIIGYADVQRQSEQSEPIFALRLYVDPEYHGRGIESLLIRLGEERIRQLGLVIVGDQQIIVGNQQIKVRISIDSSSERLYEVLLYEGYCLIQQFLCMSIAMEQMAEPFFSAVDGMLTLQVELQPHESSQARNQHSSADVYQTQKYAIYEKALGGQRRIVEPKVALPCVAG</sequence>
<dbReference type="GO" id="GO:0016747">
    <property type="term" value="F:acyltransferase activity, transferring groups other than amino-acyl groups"/>
    <property type="evidence" value="ECO:0007669"/>
    <property type="project" value="InterPro"/>
</dbReference>
<dbReference type="RefSeq" id="WP_162004930.1">
    <property type="nucleotide sequence ID" value="NZ_BKZW01000001.1"/>
</dbReference>
<name>A0A5J4KJP0_9CHLR</name>
<proteinExistence type="predicted"/>
<evidence type="ECO:0000313" key="2">
    <source>
        <dbReference type="EMBL" id="GER86657.1"/>
    </source>
</evidence>
<dbReference type="InterPro" id="IPR016181">
    <property type="entry name" value="Acyl_CoA_acyltransferase"/>
</dbReference>
<dbReference type="Gene3D" id="3.40.630.30">
    <property type="match status" value="1"/>
</dbReference>
<reference evidence="2 3" key="1">
    <citation type="submission" date="2019-10" db="EMBL/GenBank/DDBJ databases">
        <title>Dictyobacter vulcani sp. nov., within the class Ktedonobacteria, isolated from soil of volcanic Mt. Zao.</title>
        <authorList>
            <person name="Zheng Y."/>
            <person name="Wang C.M."/>
            <person name="Sakai Y."/>
            <person name="Abe K."/>
            <person name="Yokota A."/>
            <person name="Yabe S."/>
        </authorList>
    </citation>
    <scope>NUCLEOTIDE SEQUENCE [LARGE SCALE GENOMIC DNA]</scope>
    <source>
        <strain evidence="2 3">W12</strain>
    </source>
</reference>
<dbReference type="SUPFAM" id="SSF55729">
    <property type="entry name" value="Acyl-CoA N-acyltransferases (Nat)"/>
    <property type="match status" value="1"/>
</dbReference>
<feature type="domain" description="N-acetyltransferase" evidence="1">
    <location>
        <begin position="3"/>
        <end position="172"/>
    </location>
</feature>
<dbReference type="AlphaFoldDB" id="A0A5J4KJP0"/>
<dbReference type="CDD" id="cd04301">
    <property type="entry name" value="NAT_SF"/>
    <property type="match status" value="1"/>
</dbReference>
<evidence type="ECO:0000259" key="1">
    <source>
        <dbReference type="PROSITE" id="PS51186"/>
    </source>
</evidence>
<dbReference type="PROSITE" id="PS51186">
    <property type="entry name" value="GNAT"/>
    <property type="match status" value="1"/>
</dbReference>
<accession>A0A5J4KJP0</accession>
<dbReference type="Pfam" id="PF00583">
    <property type="entry name" value="Acetyltransf_1"/>
    <property type="match status" value="1"/>
</dbReference>
<dbReference type="InterPro" id="IPR000182">
    <property type="entry name" value="GNAT_dom"/>
</dbReference>
<comment type="caution">
    <text evidence="2">The sequence shown here is derived from an EMBL/GenBank/DDBJ whole genome shotgun (WGS) entry which is preliminary data.</text>
</comment>
<dbReference type="Proteomes" id="UP000326912">
    <property type="component" value="Unassembled WGS sequence"/>
</dbReference>